<organism evidence="2 3">
    <name type="scientific">Volvox africanus</name>
    <dbReference type="NCBI Taxonomy" id="51714"/>
    <lineage>
        <taxon>Eukaryota</taxon>
        <taxon>Viridiplantae</taxon>
        <taxon>Chlorophyta</taxon>
        <taxon>core chlorophytes</taxon>
        <taxon>Chlorophyceae</taxon>
        <taxon>CS clade</taxon>
        <taxon>Chlamydomonadales</taxon>
        <taxon>Volvocaceae</taxon>
        <taxon>Volvox</taxon>
    </lineage>
</organism>
<evidence type="ECO:0000313" key="2">
    <source>
        <dbReference type="EMBL" id="GIL65906.1"/>
    </source>
</evidence>
<reference evidence="2" key="1">
    <citation type="journal article" date="2021" name="Proc. Natl. Acad. Sci. U.S.A.">
        <title>Three genomes in the algal genus Volvox reveal the fate of a haploid sex-determining region after a transition to homothallism.</title>
        <authorList>
            <person name="Yamamoto K."/>
            <person name="Hamaji T."/>
            <person name="Kawai-Toyooka H."/>
            <person name="Matsuzaki R."/>
            <person name="Takahashi F."/>
            <person name="Nishimura Y."/>
            <person name="Kawachi M."/>
            <person name="Noguchi H."/>
            <person name="Minakuchi Y."/>
            <person name="Umen J.G."/>
            <person name="Toyoda A."/>
            <person name="Nozaki H."/>
        </authorList>
    </citation>
    <scope>NUCLEOTIDE SEQUENCE</scope>
    <source>
        <strain evidence="2">NIES-3780</strain>
    </source>
</reference>
<keyword evidence="3" id="KW-1185">Reference proteome</keyword>
<protein>
    <submittedName>
        <fullName evidence="2">Uncharacterized protein</fullName>
    </submittedName>
</protein>
<sequence length="355" mass="35796">GRNPQDAVGATILLDALSSPALAPDNNVSEAAAAPHLPIDLSPASRHGAPCDGTQQLTQAVAAAAVATGLCKSGTRTGRTAATSNETVPLPLQQGSSKLPIQQHPALKAKLPQPLLQPQRQSHLPSQDTVAEVALATPAASAANLPPKAQRAGSAVTAHAASLQTLSAAVAAHSVAVPPSAGVGGAIMANGNATGTPLAPNPAPPLNRLDQRRLMGRSLVGGPRGPAASSPTLQAPLSLHQQPQKKPPVQLQQQVPPHHPQQRLSPQQQPQGSAHGPGTGMRPEALGVPLPQEQQQRQQPSSGSAAAAQAAFSRPTLNLLASRPPAAAAPQPSLPKLSPVPQEGAKSQTAAALIS</sequence>
<name>A0A8J4BP69_9CHLO</name>
<feature type="region of interest" description="Disordered" evidence="1">
    <location>
        <begin position="238"/>
        <end position="355"/>
    </location>
</feature>
<evidence type="ECO:0000313" key="3">
    <source>
        <dbReference type="Proteomes" id="UP000747399"/>
    </source>
</evidence>
<proteinExistence type="predicted"/>
<dbReference type="EMBL" id="BNCO01000079">
    <property type="protein sequence ID" value="GIL65906.1"/>
    <property type="molecule type" value="Genomic_DNA"/>
</dbReference>
<dbReference type="AlphaFoldDB" id="A0A8J4BP69"/>
<comment type="caution">
    <text evidence="2">The sequence shown here is derived from an EMBL/GenBank/DDBJ whole genome shotgun (WGS) entry which is preliminary data.</text>
</comment>
<feature type="compositionally biased region" description="Low complexity" evidence="1">
    <location>
        <begin position="292"/>
        <end position="339"/>
    </location>
</feature>
<accession>A0A8J4BP69</accession>
<dbReference type="Proteomes" id="UP000747399">
    <property type="component" value="Unassembled WGS sequence"/>
</dbReference>
<evidence type="ECO:0000256" key="1">
    <source>
        <dbReference type="SAM" id="MobiDB-lite"/>
    </source>
</evidence>
<feature type="non-terminal residue" evidence="2">
    <location>
        <position position="355"/>
    </location>
</feature>
<gene>
    <name evidence="2" type="ORF">Vafri_19540</name>
</gene>
<feature type="compositionally biased region" description="Polar residues" evidence="1">
    <location>
        <begin position="345"/>
        <end position="355"/>
    </location>
</feature>
<feature type="compositionally biased region" description="Low complexity" evidence="1">
    <location>
        <begin position="239"/>
        <end position="271"/>
    </location>
</feature>
<feature type="non-terminal residue" evidence="2">
    <location>
        <position position="1"/>
    </location>
</feature>